<comment type="caution">
    <text evidence="9">The sequence shown here is derived from an EMBL/GenBank/DDBJ whole genome shotgun (WGS) entry which is preliminary data.</text>
</comment>
<keyword evidence="4 7" id="KW-0547">Nucleotide-binding</keyword>
<dbReference type="AlphaFoldDB" id="A0A7Y9EY17"/>
<evidence type="ECO:0000256" key="2">
    <source>
        <dbReference type="ARBA" id="ARBA00022527"/>
    </source>
</evidence>
<evidence type="ECO:0000256" key="5">
    <source>
        <dbReference type="ARBA" id="ARBA00022777"/>
    </source>
</evidence>
<evidence type="ECO:0000256" key="7">
    <source>
        <dbReference type="PROSITE-ProRule" id="PRU10141"/>
    </source>
</evidence>
<evidence type="ECO:0000256" key="6">
    <source>
        <dbReference type="ARBA" id="ARBA00022840"/>
    </source>
</evidence>
<keyword evidence="10" id="KW-1185">Reference proteome</keyword>
<dbReference type="PANTHER" id="PTHR43289">
    <property type="entry name" value="MITOGEN-ACTIVATED PROTEIN KINASE KINASE KINASE 20-RELATED"/>
    <property type="match status" value="1"/>
</dbReference>
<sequence length="573" mass="64326">MKMGRSFTCDGIAYELRKTVGGGGSGDVWLADADGQCWAVKILKVRGDQRRAERFDREASFQSGCGHDHIAPVVGRGVHEERPFYIMPFYPESLRDVIDRGQTDVETLLDYVQQIADALQFAHARGIAHRDVKPENVLINGASATLADFGIAHFADSTLTAASELIGNRDYRAPEQRRGQDARNVGQEADVYALGLIVNECFTREIPAGSSYRLIESSYPSLSYLDPIVASMLAQVPGNRPAVADFLTEIRFSRAMRMKEIGGIVEQFRLNDDGAHDGVDDIDAVFEQAGEDVWYAIRLIATKTPDEIRRYNGNWHMRLGYNADALLLNLCIQSRLFELCQRKFYYESNVYARDDLYTSLDPTSDPRHGFLYDQARTLVREHPLPRAHDLSGRILKTFASCADYHCEELLADARQIVSEVRENLLGAPILWIVKYLAMNVPSITGVGDVADHIQIDWGRSDTFANNSDNPELFLQPHYAMDPEAVLNSLTESWNVSVKKTGDEWWSVMFRSPGEYQRFRKHCLARATPQSLFEADVKDILRDVTVAGGITRITLNSSFDVCNTLAKVLGLRDI</sequence>
<organism evidence="9 10">
    <name type="scientific">Nocardioides marinisabuli</name>
    <dbReference type="NCBI Taxonomy" id="419476"/>
    <lineage>
        <taxon>Bacteria</taxon>
        <taxon>Bacillati</taxon>
        <taxon>Actinomycetota</taxon>
        <taxon>Actinomycetes</taxon>
        <taxon>Propionibacteriales</taxon>
        <taxon>Nocardioidaceae</taxon>
        <taxon>Nocardioides</taxon>
    </lineage>
</organism>
<protein>
    <recommendedName>
        <fullName evidence="1">non-specific serine/threonine protein kinase</fullName>
        <ecNumber evidence="1">2.7.11.1</ecNumber>
    </recommendedName>
</protein>
<keyword evidence="3 9" id="KW-0808">Transferase</keyword>
<dbReference type="CDD" id="cd14014">
    <property type="entry name" value="STKc_PknB_like"/>
    <property type="match status" value="1"/>
</dbReference>
<dbReference type="Proteomes" id="UP000516957">
    <property type="component" value="Unassembled WGS sequence"/>
</dbReference>
<dbReference type="PROSITE" id="PS00108">
    <property type="entry name" value="PROTEIN_KINASE_ST"/>
    <property type="match status" value="1"/>
</dbReference>
<evidence type="ECO:0000256" key="4">
    <source>
        <dbReference type="ARBA" id="ARBA00022741"/>
    </source>
</evidence>
<keyword evidence="5 9" id="KW-0418">Kinase</keyword>
<dbReference type="GO" id="GO:0004674">
    <property type="term" value="F:protein serine/threonine kinase activity"/>
    <property type="evidence" value="ECO:0007669"/>
    <property type="project" value="UniProtKB-KW"/>
</dbReference>
<feature type="binding site" evidence="7">
    <location>
        <position position="41"/>
    </location>
    <ligand>
        <name>ATP</name>
        <dbReference type="ChEBI" id="CHEBI:30616"/>
    </ligand>
</feature>
<dbReference type="PROSITE" id="PS00107">
    <property type="entry name" value="PROTEIN_KINASE_ATP"/>
    <property type="match status" value="1"/>
</dbReference>
<reference evidence="9 10" key="1">
    <citation type="submission" date="2020-07" db="EMBL/GenBank/DDBJ databases">
        <title>Sequencing the genomes of 1000 actinobacteria strains.</title>
        <authorList>
            <person name="Klenk H.-P."/>
        </authorList>
    </citation>
    <scope>NUCLEOTIDE SEQUENCE [LARGE SCALE GENOMIC DNA]</scope>
    <source>
        <strain evidence="9 10">DSM 18965</strain>
    </source>
</reference>
<dbReference type="Pfam" id="PF00069">
    <property type="entry name" value="Pkinase"/>
    <property type="match status" value="1"/>
</dbReference>
<evidence type="ECO:0000313" key="10">
    <source>
        <dbReference type="Proteomes" id="UP000516957"/>
    </source>
</evidence>
<dbReference type="PROSITE" id="PS50011">
    <property type="entry name" value="PROTEIN_KINASE_DOM"/>
    <property type="match status" value="1"/>
</dbReference>
<gene>
    <name evidence="9" type="ORF">BKA08_000291</name>
</gene>
<dbReference type="SUPFAM" id="SSF56112">
    <property type="entry name" value="Protein kinase-like (PK-like)"/>
    <property type="match status" value="1"/>
</dbReference>
<name>A0A7Y9EY17_9ACTN</name>
<evidence type="ECO:0000256" key="3">
    <source>
        <dbReference type="ARBA" id="ARBA00022679"/>
    </source>
</evidence>
<dbReference type="InterPro" id="IPR017441">
    <property type="entry name" value="Protein_kinase_ATP_BS"/>
</dbReference>
<dbReference type="InterPro" id="IPR008271">
    <property type="entry name" value="Ser/Thr_kinase_AS"/>
</dbReference>
<dbReference type="PANTHER" id="PTHR43289:SF6">
    <property type="entry name" value="SERINE_THREONINE-PROTEIN KINASE NEKL-3"/>
    <property type="match status" value="1"/>
</dbReference>
<evidence type="ECO:0000313" key="9">
    <source>
        <dbReference type="EMBL" id="NYD56053.1"/>
    </source>
</evidence>
<dbReference type="InterPro" id="IPR000719">
    <property type="entry name" value="Prot_kinase_dom"/>
</dbReference>
<feature type="domain" description="Protein kinase" evidence="8">
    <location>
        <begin position="14"/>
        <end position="252"/>
    </location>
</feature>
<keyword evidence="2" id="KW-0723">Serine/threonine-protein kinase</keyword>
<accession>A0A7Y9EY17</accession>
<dbReference type="GO" id="GO:0005524">
    <property type="term" value="F:ATP binding"/>
    <property type="evidence" value="ECO:0007669"/>
    <property type="project" value="UniProtKB-UniRule"/>
</dbReference>
<dbReference type="Gene3D" id="1.10.510.10">
    <property type="entry name" value="Transferase(Phosphotransferase) domain 1"/>
    <property type="match status" value="1"/>
</dbReference>
<keyword evidence="6 7" id="KW-0067">ATP-binding</keyword>
<dbReference type="EMBL" id="JACCBE010000001">
    <property type="protein sequence ID" value="NYD56053.1"/>
    <property type="molecule type" value="Genomic_DNA"/>
</dbReference>
<dbReference type="InterPro" id="IPR011009">
    <property type="entry name" value="Kinase-like_dom_sf"/>
</dbReference>
<dbReference type="EC" id="2.7.11.1" evidence="1"/>
<evidence type="ECO:0000259" key="8">
    <source>
        <dbReference type="PROSITE" id="PS50011"/>
    </source>
</evidence>
<dbReference type="SMART" id="SM00220">
    <property type="entry name" value="S_TKc"/>
    <property type="match status" value="1"/>
</dbReference>
<proteinExistence type="predicted"/>
<evidence type="ECO:0000256" key="1">
    <source>
        <dbReference type="ARBA" id="ARBA00012513"/>
    </source>
</evidence>